<gene>
    <name evidence="1" type="ORF">COCC4DRAFT_155406</name>
</gene>
<dbReference type="EMBL" id="KB733525">
    <property type="protein sequence ID" value="ENH98581.1"/>
    <property type="molecule type" value="Genomic_DNA"/>
</dbReference>
<dbReference type="AlphaFoldDB" id="N4X049"/>
<feature type="non-terminal residue" evidence="1">
    <location>
        <position position="1"/>
    </location>
</feature>
<evidence type="ECO:0000313" key="1">
    <source>
        <dbReference type="EMBL" id="ENH98581.1"/>
    </source>
</evidence>
<dbReference type="OrthoDB" id="5151590at2759"/>
<proteinExistence type="predicted"/>
<name>N4X049_COCH4</name>
<dbReference type="Proteomes" id="UP000012338">
    <property type="component" value="Unassembled WGS sequence"/>
</dbReference>
<sequence length="50" mass="5698">RDASASRRGYTARSYIQVLGEGLLDNYSPGEWFMQDNAPIYTATHSRDFL</sequence>
<evidence type="ECO:0000313" key="2">
    <source>
        <dbReference type="Proteomes" id="UP000012338"/>
    </source>
</evidence>
<reference evidence="2" key="2">
    <citation type="journal article" date="2013" name="PLoS Genet.">
        <title>Comparative genome structure, secondary metabolite, and effector coding capacity across Cochliobolus pathogens.</title>
        <authorList>
            <person name="Condon B.J."/>
            <person name="Leng Y."/>
            <person name="Wu D."/>
            <person name="Bushley K.E."/>
            <person name="Ohm R.A."/>
            <person name="Otillar R."/>
            <person name="Martin J."/>
            <person name="Schackwitz W."/>
            <person name="Grimwood J."/>
            <person name="MohdZainudin N."/>
            <person name="Xue C."/>
            <person name="Wang R."/>
            <person name="Manning V.A."/>
            <person name="Dhillon B."/>
            <person name="Tu Z.J."/>
            <person name="Steffenson B.J."/>
            <person name="Salamov A."/>
            <person name="Sun H."/>
            <person name="Lowry S."/>
            <person name="LaButti K."/>
            <person name="Han J."/>
            <person name="Copeland A."/>
            <person name="Lindquist E."/>
            <person name="Barry K."/>
            <person name="Schmutz J."/>
            <person name="Baker S.E."/>
            <person name="Ciuffetti L.M."/>
            <person name="Grigoriev I.V."/>
            <person name="Zhong S."/>
            <person name="Turgeon B.G."/>
        </authorList>
    </citation>
    <scope>NUCLEOTIDE SEQUENCE [LARGE SCALE GENOMIC DNA]</scope>
    <source>
        <strain evidence="2">C4 / ATCC 48331 / race T</strain>
    </source>
</reference>
<dbReference type="HOGENOM" id="CLU_3129691_0_0_1"/>
<accession>N4X049</accession>
<protein>
    <recommendedName>
        <fullName evidence="3">Tc1-like transposase DDE domain-containing protein</fullName>
    </recommendedName>
</protein>
<organism evidence="1 2">
    <name type="scientific">Cochliobolus heterostrophus (strain C4 / ATCC 48331 / race T)</name>
    <name type="common">Southern corn leaf blight fungus</name>
    <name type="synonym">Bipolaris maydis</name>
    <dbReference type="NCBI Taxonomy" id="665024"/>
    <lineage>
        <taxon>Eukaryota</taxon>
        <taxon>Fungi</taxon>
        <taxon>Dikarya</taxon>
        <taxon>Ascomycota</taxon>
        <taxon>Pezizomycotina</taxon>
        <taxon>Dothideomycetes</taxon>
        <taxon>Pleosporomycetidae</taxon>
        <taxon>Pleosporales</taxon>
        <taxon>Pleosporineae</taxon>
        <taxon>Pleosporaceae</taxon>
        <taxon>Bipolaris</taxon>
    </lineage>
</organism>
<reference evidence="1 2" key="1">
    <citation type="journal article" date="2012" name="PLoS Pathog.">
        <title>Diverse lifestyles and strategies of plant pathogenesis encoded in the genomes of eighteen Dothideomycetes fungi.</title>
        <authorList>
            <person name="Ohm R.A."/>
            <person name="Feau N."/>
            <person name="Henrissat B."/>
            <person name="Schoch C.L."/>
            <person name="Horwitz B.A."/>
            <person name="Barry K.W."/>
            <person name="Condon B.J."/>
            <person name="Copeland A.C."/>
            <person name="Dhillon B."/>
            <person name="Glaser F."/>
            <person name="Hesse C.N."/>
            <person name="Kosti I."/>
            <person name="LaButti K."/>
            <person name="Lindquist E.A."/>
            <person name="Lucas S."/>
            <person name="Salamov A.A."/>
            <person name="Bradshaw R.E."/>
            <person name="Ciuffetti L."/>
            <person name="Hamelin R.C."/>
            <person name="Kema G.H.J."/>
            <person name="Lawrence C."/>
            <person name="Scott J.A."/>
            <person name="Spatafora J.W."/>
            <person name="Turgeon B.G."/>
            <person name="de Wit P.J.G.M."/>
            <person name="Zhong S."/>
            <person name="Goodwin S.B."/>
            <person name="Grigoriev I.V."/>
        </authorList>
    </citation>
    <scope>NUCLEOTIDE SEQUENCE [LARGE SCALE GENOMIC DNA]</scope>
    <source>
        <strain evidence="2">C4 / ATCC 48331 / race T</strain>
    </source>
</reference>
<evidence type="ECO:0008006" key="3">
    <source>
        <dbReference type="Google" id="ProtNLM"/>
    </source>
</evidence>
<keyword evidence="2" id="KW-1185">Reference proteome</keyword>